<organism evidence="1">
    <name type="scientific">Nothobranchius furzeri</name>
    <name type="common">Turquoise killifish</name>
    <dbReference type="NCBI Taxonomy" id="105023"/>
    <lineage>
        <taxon>Eukaryota</taxon>
        <taxon>Metazoa</taxon>
        <taxon>Chordata</taxon>
        <taxon>Craniata</taxon>
        <taxon>Vertebrata</taxon>
        <taxon>Euteleostomi</taxon>
        <taxon>Actinopterygii</taxon>
        <taxon>Neopterygii</taxon>
        <taxon>Teleostei</taxon>
        <taxon>Neoteleostei</taxon>
        <taxon>Acanthomorphata</taxon>
        <taxon>Ovalentaria</taxon>
        <taxon>Atherinomorphae</taxon>
        <taxon>Cyprinodontiformes</taxon>
        <taxon>Nothobranchiidae</taxon>
        <taxon>Nothobranchius</taxon>
    </lineage>
</organism>
<gene>
    <name evidence="1" type="primary">Nfu_g_1_000880</name>
</gene>
<evidence type="ECO:0000313" key="1">
    <source>
        <dbReference type="EMBL" id="SBS59779.1"/>
    </source>
</evidence>
<reference evidence="1" key="1">
    <citation type="submission" date="2016-05" db="EMBL/GenBank/DDBJ databases">
        <authorList>
            <person name="Lavstsen T."/>
            <person name="Jespersen J.S."/>
        </authorList>
    </citation>
    <scope>NUCLEOTIDE SEQUENCE</scope>
    <source>
        <tissue evidence="1">Brain</tissue>
    </source>
</reference>
<proteinExistence type="predicted"/>
<dbReference type="AlphaFoldDB" id="A0A1A8VGL2"/>
<name>A0A1A8VGL2_NOTFU</name>
<sequence length="137" mass="15626">MSRDPEWCKGKMKSLVQRFLQDEQLTGGISAGDTAVQQFDSFLSLHGKSEELLSFKPMEQRPDVFLRDALNQTYPELWSFLQRLLLLSHGQATVERGFSVNREVEACNIKEETVEAQRLVCDQVGACVSAFRRMLIN</sequence>
<reference evidence="1" key="2">
    <citation type="submission" date="2016-06" db="EMBL/GenBank/DDBJ databases">
        <title>The genome of a short-lived fish provides insights into sex chromosome evolution and the genetic control of aging.</title>
        <authorList>
            <person name="Reichwald K."/>
            <person name="Felder M."/>
            <person name="Petzold A."/>
            <person name="Koch P."/>
            <person name="Groth M."/>
            <person name="Platzer M."/>
        </authorList>
    </citation>
    <scope>NUCLEOTIDE SEQUENCE</scope>
    <source>
        <tissue evidence="1">Brain</tissue>
    </source>
</reference>
<protein>
    <submittedName>
        <fullName evidence="1">Uncharacterized protein</fullName>
    </submittedName>
</protein>
<dbReference type="EMBL" id="HAEJ01019322">
    <property type="protein sequence ID" value="SBS59779.1"/>
    <property type="molecule type" value="Transcribed_RNA"/>
</dbReference>
<accession>A0A1A8VGL2</accession>